<dbReference type="Gene3D" id="3.30.1360.10">
    <property type="entry name" value="RNA polymerase, RBP11-like subunit"/>
    <property type="match status" value="1"/>
</dbReference>
<dbReference type="InterPro" id="IPR036603">
    <property type="entry name" value="RBP11-like"/>
</dbReference>
<comment type="similarity">
    <text evidence="4 5">Belongs to the archaeal Rpo3/eukaryotic RPB3 RNA polymerase subunit family.</text>
</comment>
<keyword evidence="5" id="KW-0411">Iron-sulfur</keyword>
<dbReference type="AlphaFoldDB" id="L0KZP7"/>
<evidence type="ECO:0000256" key="3">
    <source>
        <dbReference type="ARBA" id="ARBA00023163"/>
    </source>
</evidence>
<comment type="catalytic activity">
    <reaction evidence="5">
        <text>RNA(n) + a ribonucleoside 5'-triphosphate = RNA(n+1) + diphosphate</text>
        <dbReference type="Rhea" id="RHEA:21248"/>
        <dbReference type="Rhea" id="RHEA-COMP:14527"/>
        <dbReference type="Rhea" id="RHEA-COMP:17342"/>
        <dbReference type="ChEBI" id="CHEBI:33019"/>
        <dbReference type="ChEBI" id="CHEBI:61557"/>
        <dbReference type="ChEBI" id="CHEBI:140395"/>
        <dbReference type="EC" id="2.7.7.6"/>
    </reaction>
</comment>
<protein>
    <recommendedName>
        <fullName evidence="5">DNA-directed RNA polymerase subunit Rpo3</fullName>
        <ecNumber evidence="5">2.7.7.6</ecNumber>
    </recommendedName>
    <alternativeName>
        <fullName evidence="5">DNA-directed RNA polymerase subunit D</fullName>
    </alternativeName>
</protein>
<dbReference type="InterPro" id="IPR036643">
    <property type="entry name" value="RNApol_insert_sf"/>
</dbReference>
<dbReference type="GO" id="GO:0003677">
    <property type="term" value="F:DNA binding"/>
    <property type="evidence" value="ECO:0007669"/>
    <property type="project" value="UniProtKB-UniRule"/>
</dbReference>
<keyword evidence="8" id="KW-1185">Reference proteome</keyword>
<feature type="binding site" evidence="5">
    <location>
        <position position="209"/>
    </location>
    <ligand>
        <name>[3Fe-4S] cluster</name>
        <dbReference type="ChEBI" id="CHEBI:21137"/>
    </ligand>
</feature>
<keyword evidence="5" id="KW-0408">Iron</keyword>
<comment type="function">
    <text evidence="5">DNA-dependent RNA polymerase (RNAP) catalyzes the transcription of DNA into RNA using the four ribonucleoside triphosphates as substrates.</text>
</comment>
<keyword evidence="5" id="KW-0003">3Fe-4S</keyword>
<feature type="binding site" evidence="5">
    <location>
        <position position="203"/>
    </location>
    <ligand>
        <name>[3Fe-4S] cluster</name>
        <dbReference type="ChEBI" id="CHEBI:21137"/>
    </ligand>
</feature>
<accession>L0KZP7</accession>
<dbReference type="GO" id="GO:0000428">
    <property type="term" value="C:DNA-directed RNA polymerase complex"/>
    <property type="evidence" value="ECO:0007669"/>
    <property type="project" value="UniProtKB-KW"/>
</dbReference>
<dbReference type="GO" id="GO:0005737">
    <property type="term" value="C:cytoplasm"/>
    <property type="evidence" value="ECO:0007669"/>
    <property type="project" value="UniProtKB-SubCell"/>
</dbReference>
<evidence type="ECO:0000313" key="8">
    <source>
        <dbReference type="Proteomes" id="UP000010866"/>
    </source>
</evidence>
<dbReference type="InterPro" id="IPR011263">
    <property type="entry name" value="DNA-dir_RNA_pol_RpoA/D/Rpb3"/>
</dbReference>
<keyword evidence="2 5" id="KW-0963">Cytoplasm</keyword>
<organism evidence="7 8">
    <name type="scientific">Methanomethylovorans hollandica (strain DSM 15978 / NBRC 107637 / DMS1)</name>
    <dbReference type="NCBI Taxonomy" id="867904"/>
    <lineage>
        <taxon>Archaea</taxon>
        <taxon>Methanobacteriati</taxon>
        <taxon>Methanobacteriota</taxon>
        <taxon>Stenosarchaea group</taxon>
        <taxon>Methanomicrobia</taxon>
        <taxon>Methanosarcinales</taxon>
        <taxon>Methanosarcinaceae</taxon>
        <taxon>Methanomethylovorans</taxon>
    </lineage>
</organism>
<dbReference type="HOGENOM" id="CLU_038421_3_1_2"/>
<dbReference type="Gene3D" id="3.30.70.3110">
    <property type="match status" value="1"/>
</dbReference>
<dbReference type="STRING" id="867904.Metho_1989"/>
<dbReference type="InterPro" id="IPR017896">
    <property type="entry name" value="4Fe4S_Fe-S-bd"/>
</dbReference>
<keyword evidence="5" id="KW-0479">Metal-binding</keyword>
<dbReference type="Pfam" id="PF01193">
    <property type="entry name" value="RNA_pol_L"/>
    <property type="match status" value="1"/>
</dbReference>
<dbReference type="CDD" id="cd07030">
    <property type="entry name" value="RNAP_D"/>
    <property type="match status" value="1"/>
</dbReference>
<dbReference type="OrthoDB" id="84933at2157"/>
<dbReference type="SUPFAM" id="SSF56553">
    <property type="entry name" value="Insert subdomain of RNA polymerase alpha subunit"/>
    <property type="match status" value="1"/>
</dbReference>
<dbReference type="EC" id="2.7.7.6" evidence="5"/>
<sequence>MTMEVDILELSDRSAKFVLSNTSAAFANGIRRASLADVPTIAITEVNIYNNTSVLYDEQLGLRMALIPLTSNMEDFVPKEECSCGDFCPACQVSLTLSAEGPKIVYSQDLVSSDDKVQPADPNIPIADLREGQKIVLEAIAHMGYGNKHSRWQAGVACGYKNMPKVEFSGCDLCGACVTECPVDIIKMGTESAEISQEDMLKCTLCRLCEGVCDIDAIDVKTDEHSFIFTMESDGSYNTKELILNAGNVIKNKAASLAEILSAL</sequence>
<dbReference type="GO" id="GO:0003899">
    <property type="term" value="F:DNA-directed RNA polymerase activity"/>
    <property type="evidence" value="ECO:0007669"/>
    <property type="project" value="UniProtKB-UniRule"/>
</dbReference>
<dbReference type="KEGG" id="mhz:Metho_1989"/>
<dbReference type="GO" id="GO:0046983">
    <property type="term" value="F:protein dimerization activity"/>
    <property type="evidence" value="ECO:0007669"/>
    <property type="project" value="InterPro"/>
</dbReference>
<dbReference type="PANTHER" id="PTHR11800:SF2">
    <property type="entry name" value="DNA-DIRECTED RNA POLYMERASE II SUBUNIT RPB3"/>
    <property type="match status" value="1"/>
</dbReference>
<dbReference type="GO" id="GO:0016491">
    <property type="term" value="F:oxidoreductase activity"/>
    <property type="evidence" value="ECO:0007669"/>
    <property type="project" value="UniProtKB-ARBA"/>
</dbReference>
<evidence type="ECO:0000256" key="5">
    <source>
        <dbReference type="HAMAP-Rule" id="MF_00320"/>
    </source>
</evidence>
<dbReference type="PROSITE" id="PS51379">
    <property type="entry name" value="4FE4S_FER_2"/>
    <property type="match status" value="2"/>
</dbReference>
<dbReference type="Pfam" id="PF01000">
    <property type="entry name" value="RNA_pol_A_bac"/>
    <property type="match status" value="1"/>
</dbReference>
<feature type="domain" description="4Fe-4S ferredoxin-type" evidence="6">
    <location>
        <begin position="162"/>
        <end position="191"/>
    </location>
</feature>
<gene>
    <name evidence="5" type="primary">rpo3</name>
    <name evidence="5" type="synonym">rpoD</name>
    <name evidence="7" type="ordered locus">Metho_1989</name>
</gene>
<comment type="subunit">
    <text evidence="5">Part of the RNA polymerase complex.</text>
</comment>
<name>L0KZP7_METHD</name>
<dbReference type="Proteomes" id="UP000010866">
    <property type="component" value="Chromosome"/>
</dbReference>
<dbReference type="GO" id="GO:0051538">
    <property type="term" value="F:3 iron, 4 sulfur cluster binding"/>
    <property type="evidence" value="ECO:0007669"/>
    <property type="project" value="UniProtKB-KW"/>
</dbReference>
<evidence type="ECO:0000256" key="1">
    <source>
        <dbReference type="ARBA" id="ARBA00022478"/>
    </source>
</evidence>
<keyword evidence="1 5" id="KW-0240">DNA-directed RNA polymerase</keyword>
<keyword evidence="3 5" id="KW-0804">Transcription</keyword>
<dbReference type="NCBIfam" id="NF001988">
    <property type="entry name" value="PRK00783.1"/>
    <property type="match status" value="1"/>
</dbReference>
<dbReference type="PROSITE" id="PS00198">
    <property type="entry name" value="4FE4S_FER_1"/>
    <property type="match status" value="1"/>
</dbReference>
<dbReference type="InterPro" id="IPR050518">
    <property type="entry name" value="Rpo3/RPB3_RNA_Pol_subunit"/>
</dbReference>
<dbReference type="PANTHER" id="PTHR11800">
    <property type="entry name" value="DNA-DIRECTED RNA POLYMERASE"/>
    <property type="match status" value="1"/>
</dbReference>
<dbReference type="GeneID" id="14406502"/>
<comment type="subcellular location">
    <subcellularLocation>
        <location evidence="5">Cytoplasm</location>
    </subcellularLocation>
</comment>
<dbReference type="EMBL" id="CP003362">
    <property type="protein sequence ID" value="AGB50160.1"/>
    <property type="molecule type" value="Genomic_DNA"/>
</dbReference>
<keyword evidence="5" id="KW-0548">Nucleotidyltransferase</keyword>
<dbReference type="GO" id="GO:0006351">
    <property type="term" value="P:DNA-templated transcription"/>
    <property type="evidence" value="ECO:0007669"/>
    <property type="project" value="UniProtKB-UniRule"/>
</dbReference>
<evidence type="ECO:0000256" key="4">
    <source>
        <dbReference type="ARBA" id="ARBA00025804"/>
    </source>
</evidence>
<dbReference type="InterPro" id="IPR011262">
    <property type="entry name" value="DNA-dir_RNA_pol_insert"/>
</dbReference>
<evidence type="ECO:0000313" key="7">
    <source>
        <dbReference type="EMBL" id="AGB50160.1"/>
    </source>
</evidence>
<dbReference type="HAMAP" id="MF_00320">
    <property type="entry name" value="RNApol_arch_Rpo3"/>
    <property type="match status" value="1"/>
</dbReference>
<feature type="domain" description="4Fe-4S ferredoxin-type" evidence="6">
    <location>
        <begin position="194"/>
        <end position="223"/>
    </location>
</feature>
<dbReference type="Gene3D" id="2.170.120.12">
    <property type="entry name" value="DNA-directed RNA polymerase, insert domain"/>
    <property type="match status" value="1"/>
</dbReference>
<dbReference type="GO" id="GO:0046872">
    <property type="term" value="F:metal ion binding"/>
    <property type="evidence" value="ECO:0007669"/>
    <property type="project" value="UniProtKB-KW"/>
</dbReference>
<keyword evidence="5" id="KW-0808">Transferase</keyword>
<comment type="cofactor">
    <cofactor evidence="5">
        <name>[3Fe-4S] cluster</name>
        <dbReference type="ChEBI" id="CHEBI:21137"/>
    </cofactor>
    <text evidence="5">Binds 1 [3Fe-4S] cluster.</text>
</comment>
<dbReference type="SUPFAM" id="SSF55257">
    <property type="entry name" value="RBP11-like subunits of RNA polymerase"/>
    <property type="match status" value="1"/>
</dbReference>
<dbReference type="SMART" id="SM00662">
    <property type="entry name" value="RPOLD"/>
    <property type="match status" value="1"/>
</dbReference>
<dbReference type="InterPro" id="IPR022842">
    <property type="entry name" value="RNAP_Rpo3/Rpb3/RPAC1"/>
</dbReference>
<proteinExistence type="inferred from homology"/>
<reference evidence="8" key="1">
    <citation type="submission" date="2012-02" db="EMBL/GenBank/DDBJ databases">
        <title>Complete sequence of chromosome of Methanomethylovorans hollandica DSM 15978.</title>
        <authorList>
            <person name="Lucas S."/>
            <person name="Copeland A."/>
            <person name="Lapidus A."/>
            <person name="Glavina del Rio T."/>
            <person name="Dalin E."/>
            <person name="Tice H."/>
            <person name="Bruce D."/>
            <person name="Goodwin L."/>
            <person name="Pitluck S."/>
            <person name="Peters L."/>
            <person name="Mikhailova N."/>
            <person name="Held B."/>
            <person name="Kyrpides N."/>
            <person name="Mavromatis K."/>
            <person name="Ivanova N."/>
            <person name="Brettin T."/>
            <person name="Detter J.C."/>
            <person name="Han C."/>
            <person name="Larimer F."/>
            <person name="Land M."/>
            <person name="Hauser L."/>
            <person name="Markowitz V."/>
            <person name="Cheng J.-F."/>
            <person name="Hugenholtz P."/>
            <person name="Woyke T."/>
            <person name="Wu D."/>
            <person name="Spring S."/>
            <person name="Schroeder M."/>
            <person name="Brambilla E."/>
            <person name="Klenk H.-P."/>
            <person name="Eisen J.A."/>
        </authorList>
    </citation>
    <scope>NUCLEOTIDE SEQUENCE [LARGE SCALE GENOMIC DNA]</scope>
    <source>
        <strain evidence="8">DSM 15978 / NBRC 107637 / DMS1</strain>
    </source>
</reference>
<dbReference type="Pfam" id="PF00037">
    <property type="entry name" value="Fer4"/>
    <property type="match status" value="1"/>
</dbReference>
<feature type="binding site" evidence="5">
    <location>
        <position position="206"/>
    </location>
    <ligand>
        <name>[3Fe-4S] cluster</name>
        <dbReference type="ChEBI" id="CHEBI:21137"/>
    </ligand>
</feature>
<evidence type="ECO:0000256" key="2">
    <source>
        <dbReference type="ARBA" id="ARBA00022490"/>
    </source>
</evidence>
<dbReference type="RefSeq" id="WP_015325325.1">
    <property type="nucleotide sequence ID" value="NC_019977.1"/>
</dbReference>
<evidence type="ECO:0000259" key="6">
    <source>
        <dbReference type="PROSITE" id="PS51379"/>
    </source>
</evidence>
<dbReference type="InterPro" id="IPR017900">
    <property type="entry name" value="4Fe4S_Fe_S_CS"/>
</dbReference>